<sequence>MRHLYTAVLVWMTQRLAITAAMSQPRKLTAIHDISGPWNGIGAGINALWQQTKVMSAPSTIFFTLAYLGAISGLHIVSSSVIQFEAFNNTVAVVVPSTMAWPSPSVNLSDLTWGTIVPLVTLWPLLPTAKGLSGSTLYDVPSSDFIYTGAFVNATNITAECGLLPNVPGGTWNSSEDTYHVDISGLGKLDLGALELTNFVSFFTLGTFLNHTSPNYIGYRVATGIELGNLTDEVIHVTTTSKTEADILGNLSITTYFVACTLNATSTILYLPMQNGRTTQNASFLSDSQPASWTVWSPSPATELTQIFNIAQNGYGSQTVFSTGPLFCEGVEAIGGAPECDFTTVAEEYINNLLGIPWTYGAVPAVETPSPSITLGQREMENAVAELGATFMWLAGAAGTESGGFQQTQGESMVTNTTLMLRLNVNFVPVVIGLAASLILLAIVVWMGHDFPTTSKASFISSGVLELVWISTHSNILQDLMKAAGSSSSDQLRLRGMKIKICLADVTSTVYHQGNDTNKSIQPALKAYAPDWQEYTKGKLFFHYICYAFHAILLALHVVLILLLMHYPEHHVTMASDNPWVTTALSVSLQAFYTLYTAGLVFVTQQLAVSTLISQWHYLTAIHDISQAWSGIGAAVSTLWQQTKTSSSIWTLMGVTIYLACVSVLHITSTAIMEFTPFNSTSTISIQSSVTWPNSTVLTNGSWAGPSEIVPPNTLLANMETVGLLNNTVYDIVNTTNPAFTTAVVNATSLTSGCGLVPNITYFSTNISTTLNFSVDGLGFWSFLFNVQSFKKAKNQVVFFSLEPSLLPLSTCPSCDQYLFFLITTNVELDQSIDNKPLGLSVNIANAGGPPIMAYLAACTLVPDAGFATLDLQTNALHPNPIQSISYSWKLWTPGTGGSSNLINGVS</sequence>
<keyword evidence="4" id="KW-1185">Reference proteome</keyword>
<organism evidence="3 4">
    <name type="scientific">Boletus edulis BED1</name>
    <dbReference type="NCBI Taxonomy" id="1328754"/>
    <lineage>
        <taxon>Eukaryota</taxon>
        <taxon>Fungi</taxon>
        <taxon>Dikarya</taxon>
        <taxon>Basidiomycota</taxon>
        <taxon>Agaricomycotina</taxon>
        <taxon>Agaricomycetes</taxon>
        <taxon>Agaricomycetidae</taxon>
        <taxon>Boletales</taxon>
        <taxon>Boletineae</taxon>
        <taxon>Boletaceae</taxon>
        <taxon>Boletoideae</taxon>
        <taxon>Boletus</taxon>
    </lineage>
</organism>
<keyword evidence="1" id="KW-0472">Membrane</keyword>
<reference evidence="3" key="1">
    <citation type="submission" date="2019-10" db="EMBL/GenBank/DDBJ databases">
        <authorList>
            <consortium name="DOE Joint Genome Institute"/>
            <person name="Kuo A."/>
            <person name="Miyauchi S."/>
            <person name="Kiss E."/>
            <person name="Drula E."/>
            <person name="Kohler A."/>
            <person name="Sanchez-Garcia M."/>
            <person name="Andreopoulos B."/>
            <person name="Barry K.W."/>
            <person name="Bonito G."/>
            <person name="Buee M."/>
            <person name="Carver A."/>
            <person name="Chen C."/>
            <person name="Cichocki N."/>
            <person name="Clum A."/>
            <person name="Culley D."/>
            <person name="Crous P.W."/>
            <person name="Fauchery L."/>
            <person name="Girlanda M."/>
            <person name="Hayes R."/>
            <person name="Keri Z."/>
            <person name="LaButti K."/>
            <person name="Lipzen A."/>
            <person name="Lombard V."/>
            <person name="Magnuson J."/>
            <person name="Maillard F."/>
            <person name="Morin E."/>
            <person name="Murat C."/>
            <person name="Nolan M."/>
            <person name="Ohm R."/>
            <person name="Pangilinan J."/>
            <person name="Pereira M."/>
            <person name="Perotto S."/>
            <person name="Peter M."/>
            <person name="Riley R."/>
            <person name="Sitrit Y."/>
            <person name="Stielow B."/>
            <person name="Szollosi G."/>
            <person name="Zifcakova L."/>
            <person name="Stursova M."/>
            <person name="Spatafora J.W."/>
            <person name="Tedersoo L."/>
            <person name="Vaario L.-M."/>
            <person name="Yamada A."/>
            <person name="Yan M."/>
            <person name="Wang P."/>
            <person name="Xu J."/>
            <person name="Bruns T."/>
            <person name="Baldrian P."/>
            <person name="Vilgalys R."/>
            <person name="Henrissat B."/>
            <person name="Grigoriev I.V."/>
            <person name="Hibbett D."/>
            <person name="Nagy L.G."/>
            <person name="Martin F.M."/>
        </authorList>
    </citation>
    <scope>NUCLEOTIDE SEQUENCE</scope>
    <source>
        <strain evidence="3">BED1</strain>
    </source>
</reference>
<evidence type="ECO:0000313" key="4">
    <source>
        <dbReference type="Proteomes" id="UP001194468"/>
    </source>
</evidence>
<comment type="caution">
    <text evidence="3">The sequence shown here is derived from an EMBL/GenBank/DDBJ whole genome shotgun (WGS) entry which is preliminary data.</text>
</comment>
<feature type="chain" id="PRO_5042101467" description="ML-like domain-containing protein" evidence="2">
    <location>
        <begin position="22"/>
        <end position="907"/>
    </location>
</feature>
<name>A0AAD4GDZ6_BOLED</name>
<keyword evidence="2" id="KW-0732">Signal</keyword>
<feature type="transmembrane region" description="Helical" evidence="1">
    <location>
        <begin position="544"/>
        <end position="567"/>
    </location>
</feature>
<feature type="transmembrane region" description="Helical" evidence="1">
    <location>
        <begin position="649"/>
        <end position="673"/>
    </location>
</feature>
<dbReference type="EMBL" id="WHUW01000013">
    <property type="protein sequence ID" value="KAF8439689.1"/>
    <property type="molecule type" value="Genomic_DNA"/>
</dbReference>
<gene>
    <name evidence="3" type="ORF">L210DRAFT_3760707</name>
</gene>
<dbReference type="Proteomes" id="UP001194468">
    <property type="component" value="Unassembled WGS sequence"/>
</dbReference>
<keyword evidence="1" id="KW-0812">Transmembrane</keyword>
<proteinExistence type="predicted"/>
<feature type="transmembrane region" description="Helical" evidence="1">
    <location>
        <begin position="427"/>
        <end position="448"/>
    </location>
</feature>
<reference evidence="3" key="2">
    <citation type="journal article" date="2020" name="Nat. Commun.">
        <title>Large-scale genome sequencing of mycorrhizal fungi provides insights into the early evolution of symbiotic traits.</title>
        <authorList>
            <person name="Miyauchi S."/>
            <person name="Kiss E."/>
            <person name="Kuo A."/>
            <person name="Drula E."/>
            <person name="Kohler A."/>
            <person name="Sanchez-Garcia M."/>
            <person name="Morin E."/>
            <person name="Andreopoulos B."/>
            <person name="Barry K.W."/>
            <person name="Bonito G."/>
            <person name="Buee M."/>
            <person name="Carver A."/>
            <person name="Chen C."/>
            <person name="Cichocki N."/>
            <person name="Clum A."/>
            <person name="Culley D."/>
            <person name="Crous P.W."/>
            <person name="Fauchery L."/>
            <person name="Girlanda M."/>
            <person name="Hayes R.D."/>
            <person name="Keri Z."/>
            <person name="LaButti K."/>
            <person name="Lipzen A."/>
            <person name="Lombard V."/>
            <person name="Magnuson J."/>
            <person name="Maillard F."/>
            <person name="Murat C."/>
            <person name="Nolan M."/>
            <person name="Ohm R.A."/>
            <person name="Pangilinan J."/>
            <person name="Pereira M.F."/>
            <person name="Perotto S."/>
            <person name="Peter M."/>
            <person name="Pfister S."/>
            <person name="Riley R."/>
            <person name="Sitrit Y."/>
            <person name="Stielow J.B."/>
            <person name="Szollosi G."/>
            <person name="Zifcakova L."/>
            <person name="Stursova M."/>
            <person name="Spatafora J.W."/>
            <person name="Tedersoo L."/>
            <person name="Vaario L.M."/>
            <person name="Yamada A."/>
            <person name="Yan M."/>
            <person name="Wang P."/>
            <person name="Xu J."/>
            <person name="Bruns T."/>
            <person name="Baldrian P."/>
            <person name="Vilgalys R."/>
            <person name="Dunand C."/>
            <person name="Henrissat B."/>
            <person name="Grigoriev I.V."/>
            <person name="Hibbett D."/>
            <person name="Nagy L.G."/>
            <person name="Martin F.M."/>
        </authorList>
    </citation>
    <scope>NUCLEOTIDE SEQUENCE</scope>
    <source>
        <strain evidence="3">BED1</strain>
    </source>
</reference>
<keyword evidence="1" id="KW-1133">Transmembrane helix</keyword>
<evidence type="ECO:0000313" key="3">
    <source>
        <dbReference type="EMBL" id="KAF8439689.1"/>
    </source>
</evidence>
<feature type="transmembrane region" description="Helical" evidence="1">
    <location>
        <begin position="579"/>
        <end position="603"/>
    </location>
</feature>
<dbReference type="AlphaFoldDB" id="A0AAD4GDZ6"/>
<evidence type="ECO:0000256" key="2">
    <source>
        <dbReference type="SAM" id="SignalP"/>
    </source>
</evidence>
<protein>
    <recommendedName>
        <fullName evidence="5">ML-like domain-containing protein</fullName>
    </recommendedName>
</protein>
<evidence type="ECO:0008006" key="5">
    <source>
        <dbReference type="Google" id="ProtNLM"/>
    </source>
</evidence>
<feature type="signal peptide" evidence="2">
    <location>
        <begin position="1"/>
        <end position="21"/>
    </location>
</feature>
<accession>A0AAD4GDZ6</accession>
<evidence type="ECO:0000256" key="1">
    <source>
        <dbReference type="SAM" id="Phobius"/>
    </source>
</evidence>